<gene>
    <name evidence="9" type="ORF">JOF46_002190</name>
</gene>
<dbReference type="RefSeq" id="WP_209907313.1">
    <property type="nucleotide sequence ID" value="NZ_BAAAMI010000006.1"/>
</dbReference>
<evidence type="ECO:0000256" key="5">
    <source>
        <dbReference type="ARBA" id="ARBA00037900"/>
    </source>
</evidence>
<keyword evidence="2" id="KW-0662">Pyridine nucleotide biosynthesis</keyword>
<evidence type="ECO:0000256" key="6">
    <source>
        <dbReference type="ARBA" id="ARBA00039017"/>
    </source>
</evidence>
<evidence type="ECO:0000256" key="4">
    <source>
        <dbReference type="ARBA" id="ARBA00022801"/>
    </source>
</evidence>
<reference evidence="9 10" key="1">
    <citation type="submission" date="2021-03" db="EMBL/GenBank/DDBJ databases">
        <title>Sequencing the genomes of 1000 actinobacteria strains.</title>
        <authorList>
            <person name="Klenk H.-P."/>
        </authorList>
    </citation>
    <scope>NUCLEOTIDE SEQUENCE [LARGE SCALE GENOMIC DNA]</scope>
    <source>
        <strain evidence="9 10">DSM 15454</strain>
    </source>
</reference>
<dbReference type="InterPro" id="IPR052347">
    <property type="entry name" value="Isochorismatase_Nicotinamidase"/>
</dbReference>
<dbReference type="InterPro" id="IPR000868">
    <property type="entry name" value="Isochorismatase-like_dom"/>
</dbReference>
<evidence type="ECO:0000256" key="7">
    <source>
        <dbReference type="ARBA" id="ARBA00043224"/>
    </source>
</evidence>
<evidence type="ECO:0000313" key="10">
    <source>
        <dbReference type="Proteomes" id="UP000766570"/>
    </source>
</evidence>
<name>A0ABS4WDJ6_9MICC</name>
<accession>A0ABS4WDJ6</accession>
<sequence>MSEPTSTPEIASTRALIIVDVQNDFCEGGTLAVAGGAAVATAIAELVAARHQRYAVLVATQDWHIDPGSHFSEAPDFVDSWPVHCVAETPGAALHPNLAPATAHLHAAFRKGRFSAAYSGFEGRLALEGAPVEDESGPLLGDWLREHGITSLDVAGIATDHCVRATALDARTQGFETTVIAPLTAAVHPQNNDAVFEQLRAAGVTVLTLG</sequence>
<organism evidence="9 10">
    <name type="scientific">Paeniglutamicibacter psychrophenolicus</name>
    <dbReference type="NCBI Taxonomy" id="257454"/>
    <lineage>
        <taxon>Bacteria</taxon>
        <taxon>Bacillati</taxon>
        <taxon>Actinomycetota</taxon>
        <taxon>Actinomycetes</taxon>
        <taxon>Micrococcales</taxon>
        <taxon>Micrococcaceae</taxon>
        <taxon>Paeniglutamicibacter</taxon>
    </lineage>
</organism>
<dbReference type="EMBL" id="JAGIOE010000001">
    <property type="protein sequence ID" value="MBP2374278.1"/>
    <property type="molecule type" value="Genomic_DNA"/>
</dbReference>
<keyword evidence="10" id="KW-1185">Reference proteome</keyword>
<dbReference type="SUPFAM" id="SSF52499">
    <property type="entry name" value="Isochorismatase-like hydrolases"/>
    <property type="match status" value="1"/>
</dbReference>
<evidence type="ECO:0000256" key="2">
    <source>
        <dbReference type="ARBA" id="ARBA00022642"/>
    </source>
</evidence>
<dbReference type="Proteomes" id="UP000766570">
    <property type="component" value="Unassembled WGS sequence"/>
</dbReference>
<proteinExistence type="inferred from homology"/>
<dbReference type="Pfam" id="PF00857">
    <property type="entry name" value="Isochorismatase"/>
    <property type="match status" value="1"/>
</dbReference>
<evidence type="ECO:0000259" key="8">
    <source>
        <dbReference type="Pfam" id="PF00857"/>
    </source>
</evidence>
<dbReference type="PANTHER" id="PTHR11080">
    <property type="entry name" value="PYRAZINAMIDASE/NICOTINAMIDASE"/>
    <property type="match status" value="1"/>
</dbReference>
<dbReference type="Gene3D" id="3.40.50.850">
    <property type="entry name" value="Isochorismatase-like"/>
    <property type="match status" value="1"/>
</dbReference>
<comment type="similarity">
    <text evidence="1">Belongs to the isochorismatase family.</text>
</comment>
<keyword evidence="4 9" id="KW-0378">Hydrolase</keyword>
<comment type="caution">
    <text evidence="9">The sequence shown here is derived from an EMBL/GenBank/DDBJ whole genome shotgun (WGS) entry which is preliminary data.</text>
</comment>
<protein>
    <recommendedName>
        <fullName evidence="6">nicotinamidase</fullName>
        <ecNumber evidence="6">3.5.1.19</ecNumber>
    </recommendedName>
    <alternativeName>
        <fullName evidence="7">Nicotinamide deamidase</fullName>
    </alternativeName>
</protein>
<comment type="pathway">
    <text evidence="5">Cofactor biosynthesis; nicotinate biosynthesis; nicotinate from nicotinamide: step 1/1.</text>
</comment>
<feature type="domain" description="Isochorismatase-like" evidence="8">
    <location>
        <begin position="15"/>
        <end position="208"/>
    </location>
</feature>
<evidence type="ECO:0000256" key="1">
    <source>
        <dbReference type="ARBA" id="ARBA00006336"/>
    </source>
</evidence>
<dbReference type="PANTHER" id="PTHR11080:SF2">
    <property type="entry name" value="LD05707P"/>
    <property type="match status" value="1"/>
</dbReference>
<keyword evidence="3" id="KW-0479">Metal-binding</keyword>
<evidence type="ECO:0000256" key="3">
    <source>
        <dbReference type="ARBA" id="ARBA00022723"/>
    </source>
</evidence>
<evidence type="ECO:0000313" key="9">
    <source>
        <dbReference type="EMBL" id="MBP2374278.1"/>
    </source>
</evidence>
<dbReference type="InterPro" id="IPR036380">
    <property type="entry name" value="Isochorismatase-like_sf"/>
</dbReference>
<dbReference type="GO" id="GO:0008936">
    <property type="term" value="F:nicotinamidase activity"/>
    <property type="evidence" value="ECO:0007669"/>
    <property type="project" value="UniProtKB-EC"/>
</dbReference>
<dbReference type="EC" id="3.5.1.19" evidence="6"/>